<keyword evidence="2" id="KW-1185">Reference proteome</keyword>
<evidence type="ECO:0000313" key="2">
    <source>
        <dbReference type="Proteomes" id="UP000325614"/>
    </source>
</evidence>
<dbReference type="Proteomes" id="UP000325614">
    <property type="component" value="Chromosome"/>
</dbReference>
<dbReference type="PROSITE" id="PS51257">
    <property type="entry name" value="PROKAR_LIPOPROTEIN"/>
    <property type="match status" value="1"/>
</dbReference>
<protein>
    <submittedName>
        <fullName evidence="1">Uncharacterized protein</fullName>
    </submittedName>
</protein>
<sequence>MTRPGWIAAGLLALLVGGCAVYGSAETATFQIEGDTARVTADRWEGGIACGPGVAAGPCAAGSVREGIR</sequence>
<dbReference type="KEGG" id="mico:GDR74_02790"/>
<dbReference type="AlphaFoldDB" id="A0A5P9JUV8"/>
<name>A0A5P9JUV8_9HYPH</name>
<accession>A0A5P9JUV8</accession>
<gene>
    <name evidence="1" type="ORF">GDR74_02790</name>
</gene>
<proteinExistence type="predicted"/>
<evidence type="ECO:0000313" key="1">
    <source>
        <dbReference type="EMBL" id="QFU15230.1"/>
    </source>
</evidence>
<dbReference type="EMBL" id="CP045423">
    <property type="protein sequence ID" value="QFU15230.1"/>
    <property type="molecule type" value="Genomic_DNA"/>
</dbReference>
<reference evidence="1 2" key="1">
    <citation type="submission" date="2019-10" db="EMBL/GenBank/DDBJ databases">
        <title>Isolation, Identification of Microvirga thermotolerans HR1, a novel thermophilic bacterium and Comparative Genomics of the genus Microvirga.</title>
        <authorList>
            <person name="Li J."/>
            <person name="Zhang W."/>
            <person name="Lin M."/>
            <person name="Wang J."/>
        </authorList>
    </citation>
    <scope>NUCLEOTIDE SEQUENCE [LARGE SCALE GENOMIC DNA]</scope>
    <source>
        <strain evidence="1 2">HR1</strain>
    </source>
</reference>
<dbReference type="RefSeq" id="WP_152584876.1">
    <property type="nucleotide sequence ID" value="NZ_CP045423.1"/>
</dbReference>
<organism evidence="1 2">
    <name type="scientific">Microvirga thermotolerans</name>
    <dbReference type="NCBI Taxonomy" id="2651334"/>
    <lineage>
        <taxon>Bacteria</taxon>
        <taxon>Pseudomonadati</taxon>
        <taxon>Pseudomonadota</taxon>
        <taxon>Alphaproteobacteria</taxon>
        <taxon>Hyphomicrobiales</taxon>
        <taxon>Methylobacteriaceae</taxon>
        <taxon>Microvirga</taxon>
    </lineage>
</organism>